<dbReference type="Pfam" id="PF13556">
    <property type="entry name" value="HTH_30"/>
    <property type="match status" value="1"/>
</dbReference>
<dbReference type="RefSeq" id="WP_091270132.1">
    <property type="nucleotide sequence ID" value="NZ_FNDK01000001.1"/>
</dbReference>
<keyword evidence="5" id="KW-1185">Reference proteome</keyword>
<dbReference type="STRING" id="568899.SAMN05192534_1013"/>
<evidence type="ECO:0000256" key="1">
    <source>
        <dbReference type="ARBA" id="ARBA00006754"/>
    </source>
</evidence>
<dbReference type="InterPro" id="IPR041522">
    <property type="entry name" value="CdaR_GGDEF"/>
</dbReference>
<comment type="similarity">
    <text evidence="1">Belongs to the CdaR family.</text>
</comment>
<dbReference type="InterPro" id="IPR051448">
    <property type="entry name" value="CdaR-like_regulators"/>
</dbReference>
<dbReference type="AlphaFoldDB" id="A0A1G7Y607"/>
<dbReference type="InterPro" id="IPR042070">
    <property type="entry name" value="PucR_C-HTH_sf"/>
</dbReference>
<dbReference type="Pfam" id="PF17853">
    <property type="entry name" value="GGDEF_2"/>
    <property type="match status" value="1"/>
</dbReference>
<evidence type="ECO:0000313" key="5">
    <source>
        <dbReference type="Proteomes" id="UP000199163"/>
    </source>
</evidence>
<dbReference type="EMBL" id="FNDK01000001">
    <property type="protein sequence ID" value="SDG91797.1"/>
    <property type="molecule type" value="Genomic_DNA"/>
</dbReference>
<accession>A0A1G7Y607</accession>
<proteinExistence type="inferred from homology"/>
<organism evidence="4 5">
    <name type="scientific">Alteribacillus persepolensis</name>
    <dbReference type="NCBI Taxonomy" id="568899"/>
    <lineage>
        <taxon>Bacteria</taxon>
        <taxon>Bacillati</taxon>
        <taxon>Bacillota</taxon>
        <taxon>Bacilli</taxon>
        <taxon>Bacillales</taxon>
        <taxon>Bacillaceae</taxon>
        <taxon>Alteribacillus</taxon>
    </lineage>
</organism>
<dbReference type="Proteomes" id="UP000199163">
    <property type="component" value="Unassembled WGS sequence"/>
</dbReference>
<feature type="domain" description="PucR C-terminal helix-turn-helix" evidence="2">
    <location>
        <begin position="485"/>
        <end position="542"/>
    </location>
</feature>
<evidence type="ECO:0000259" key="3">
    <source>
        <dbReference type="Pfam" id="PF17853"/>
    </source>
</evidence>
<protein>
    <submittedName>
        <fullName evidence="4">PucR C-terminal helix-turn-helix domain-containing protein</fullName>
    </submittedName>
</protein>
<feature type="domain" description="CdaR GGDEF-like" evidence="3">
    <location>
        <begin position="323"/>
        <end position="428"/>
    </location>
</feature>
<reference evidence="4 5" key="1">
    <citation type="submission" date="2016-10" db="EMBL/GenBank/DDBJ databases">
        <authorList>
            <person name="de Groot N.N."/>
        </authorList>
    </citation>
    <scope>NUCLEOTIDE SEQUENCE [LARGE SCALE GENOMIC DNA]</scope>
    <source>
        <strain evidence="4 5">DSM 21632</strain>
    </source>
</reference>
<dbReference type="PANTHER" id="PTHR33744:SF1">
    <property type="entry name" value="DNA-BINDING TRANSCRIPTIONAL ACTIVATOR ADER"/>
    <property type="match status" value="1"/>
</dbReference>
<name>A0A1G7Y607_9BACI</name>
<dbReference type="InterPro" id="IPR025736">
    <property type="entry name" value="PucR_C-HTH_dom"/>
</dbReference>
<dbReference type="PANTHER" id="PTHR33744">
    <property type="entry name" value="CARBOHYDRATE DIACID REGULATOR"/>
    <property type="match status" value="1"/>
</dbReference>
<sequence length="552" mass="64714">MNSSYAVNQYTGMGKDALEALIEETIHEIGRERCKGFLNQYGKKYGGKVGASVSSQQHFTSVEEAIYSLPSICQSFAASEIHTIEKSGSTIYFTGQWKCDWLNKQEELFAFLSGYTSAYVTALLERPMEIYWKPFAEKSYCYFRAETKIEEKQRHTPVITELKNAYEELTNLYYHLDESETIEKKLISLFFEDKDLLETLTFMAHTLKKSIIIDYRNKIIESAFIKEKDEHIYYNWAEHFSYTEEKQNDIDTFPIRANNINLGRLVVIGNQKLISNEKIVITRALNVLTIQLFHEWKITHSIWKNKQDFFEELLNNPDHDTCVKRSHLFHFSPYLTNRIAAIKMDNRQYLQKIMKYLSNHYQDIDVFLMENHIIVILSGDYAKEKEEMMKSMQQFLLEQIKVKNIYIGVGREANDLKKLVKSYQDACRISDFIQLTDHSNMSYYEDLEAIMMFLKGTDNEELIEFYKNTIGELVEYDRLNNSNFLLTLKAYLDNNGNLQQTADDLHLSITGLRYRLDRIEKLCQAGLKTGASRFKYQLAMRIHYAIKINTDS</sequence>
<evidence type="ECO:0000313" key="4">
    <source>
        <dbReference type="EMBL" id="SDG91797.1"/>
    </source>
</evidence>
<dbReference type="Gene3D" id="1.10.10.2840">
    <property type="entry name" value="PucR C-terminal helix-turn-helix domain"/>
    <property type="match status" value="1"/>
</dbReference>
<dbReference type="OrthoDB" id="154713at2"/>
<gene>
    <name evidence="4" type="ORF">SAMN05192534_1013</name>
</gene>
<evidence type="ECO:0000259" key="2">
    <source>
        <dbReference type="Pfam" id="PF13556"/>
    </source>
</evidence>